<sequence length="80" mass="8812">MSRGGLEPVKWPVVVSHNRTVPWQGIVPESWLRDGEEFGSDGSEQFAIVHAVGRRRKTHGVESGFERVAELRGGEVVAMA</sequence>
<name>A0A511MHL5_9NOCA</name>
<dbReference type="EMBL" id="BJXA01000033">
    <property type="protein sequence ID" value="GEM40170.1"/>
    <property type="molecule type" value="Genomic_DNA"/>
</dbReference>
<proteinExistence type="predicted"/>
<dbReference type="Proteomes" id="UP000321424">
    <property type="component" value="Unassembled WGS sequence"/>
</dbReference>
<evidence type="ECO:0000313" key="2">
    <source>
        <dbReference type="Proteomes" id="UP000321424"/>
    </source>
</evidence>
<protein>
    <submittedName>
        <fullName evidence="1">Uncharacterized protein</fullName>
    </submittedName>
</protein>
<accession>A0A511MHL5</accession>
<comment type="caution">
    <text evidence="1">The sequence shown here is derived from an EMBL/GenBank/DDBJ whole genome shotgun (WGS) entry which is preliminary data.</text>
</comment>
<dbReference type="AlphaFoldDB" id="A0A511MHL5"/>
<gene>
    <name evidence="1" type="ORF">NN4_46890</name>
</gene>
<reference evidence="1 2" key="1">
    <citation type="submission" date="2019-07" db="EMBL/GenBank/DDBJ databases">
        <title>Whole genome shotgun sequence of Nocardia ninae NBRC 108245.</title>
        <authorList>
            <person name="Hosoyama A."/>
            <person name="Uohara A."/>
            <person name="Ohji S."/>
            <person name="Ichikawa N."/>
        </authorList>
    </citation>
    <scope>NUCLEOTIDE SEQUENCE [LARGE SCALE GENOMIC DNA]</scope>
    <source>
        <strain evidence="1 2">NBRC 108245</strain>
    </source>
</reference>
<keyword evidence="2" id="KW-1185">Reference proteome</keyword>
<evidence type="ECO:0000313" key="1">
    <source>
        <dbReference type="EMBL" id="GEM40170.1"/>
    </source>
</evidence>
<organism evidence="1 2">
    <name type="scientific">Nocardia ninae NBRC 108245</name>
    <dbReference type="NCBI Taxonomy" id="1210091"/>
    <lineage>
        <taxon>Bacteria</taxon>
        <taxon>Bacillati</taxon>
        <taxon>Actinomycetota</taxon>
        <taxon>Actinomycetes</taxon>
        <taxon>Mycobacteriales</taxon>
        <taxon>Nocardiaceae</taxon>
        <taxon>Nocardia</taxon>
    </lineage>
</organism>